<comment type="caution">
    <text evidence="5">The sequence shown here is derived from an EMBL/GenBank/DDBJ whole genome shotgun (WGS) entry which is preliminary data.</text>
</comment>
<dbReference type="EMBL" id="LSYV01000003">
    <property type="protein sequence ID" value="KXZ55784.1"/>
    <property type="molecule type" value="Genomic_DNA"/>
</dbReference>
<feature type="region of interest" description="Disordered" evidence="3">
    <location>
        <begin position="769"/>
        <end position="796"/>
    </location>
</feature>
<evidence type="ECO:0000256" key="4">
    <source>
        <dbReference type="SAM" id="Phobius"/>
    </source>
</evidence>
<dbReference type="PROSITE" id="PS00086">
    <property type="entry name" value="CYTOCHROME_P450"/>
    <property type="match status" value="1"/>
</dbReference>
<reference evidence="6" key="1">
    <citation type="journal article" date="2016" name="Nat. Commun.">
        <title>The Gonium pectorale genome demonstrates co-option of cell cycle regulation during the evolution of multicellularity.</title>
        <authorList>
            <person name="Hanschen E.R."/>
            <person name="Marriage T.N."/>
            <person name="Ferris P.J."/>
            <person name="Hamaji T."/>
            <person name="Toyoda A."/>
            <person name="Fujiyama A."/>
            <person name="Neme R."/>
            <person name="Noguchi H."/>
            <person name="Minakuchi Y."/>
            <person name="Suzuki M."/>
            <person name="Kawai-Toyooka H."/>
            <person name="Smith D.R."/>
            <person name="Sparks H."/>
            <person name="Anderson J."/>
            <person name="Bakaric R."/>
            <person name="Luria V."/>
            <person name="Karger A."/>
            <person name="Kirschner M.W."/>
            <person name="Durand P.M."/>
            <person name="Michod R.E."/>
            <person name="Nozaki H."/>
            <person name="Olson B.J."/>
        </authorList>
    </citation>
    <scope>NUCLEOTIDE SEQUENCE [LARGE SCALE GENOMIC DNA]</scope>
    <source>
        <strain evidence="6">NIES-2863</strain>
    </source>
</reference>
<dbReference type="InterPro" id="IPR017972">
    <property type="entry name" value="Cyt_P450_CS"/>
</dbReference>
<dbReference type="Proteomes" id="UP000075714">
    <property type="component" value="Unassembled WGS sequence"/>
</dbReference>
<keyword evidence="4" id="KW-0812">Transmembrane</keyword>
<proteinExistence type="inferred from homology"/>
<dbReference type="GO" id="GO:0009507">
    <property type="term" value="C:chloroplast"/>
    <property type="evidence" value="ECO:0007669"/>
    <property type="project" value="TreeGrafter"/>
</dbReference>
<dbReference type="InterPro" id="IPR050196">
    <property type="entry name" value="Cytochrome_P450_Monoox"/>
</dbReference>
<dbReference type="OrthoDB" id="1470350at2759"/>
<protein>
    <recommendedName>
        <fullName evidence="7">Cytochrome P450</fullName>
    </recommendedName>
</protein>
<dbReference type="InterPro" id="IPR002401">
    <property type="entry name" value="Cyt_P450_E_grp-I"/>
</dbReference>
<dbReference type="Gene3D" id="1.10.630.10">
    <property type="entry name" value="Cytochrome P450"/>
    <property type="match status" value="1"/>
</dbReference>
<feature type="compositionally biased region" description="Gly residues" evidence="3">
    <location>
        <begin position="785"/>
        <end position="794"/>
    </location>
</feature>
<organism evidence="5 6">
    <name type="scientific">Gonium pectorale</name>
    <name type="common">Green alga</name>
    <dbReference type="NCBI Taxonomy" id="33097"/>
    <lineage>
        <taxon>Eukaryota</taxon>
        <taxon>Viridiplantae</taxon>
        <taxon>Chlorophyta</taxon>
        <taxon>core chlorophytes</taxon>
        <taxon>Chlorophyceae</taxon>
        <taxon>CS clade</taxon>
        <taxon>Chlamydomonadales</taxon>
        <taxon>Volvocaceae</taxon>
        <taxon>Gonium</taxon>
    </lineage>
</organism>
<dbReference type="PRINTS" id="PR00463">
    <property type="entry name" value="EP450I"/>
</dbReference>
<keyword evidence="2" id="KW-0479">Metal-binding</keyword>
<dbReference type="GO" id="GO:0016705">
    <property type="term" value="F:oxidoreductase activity, acting on paired donors, with incorporation or reduction of molecular oxygen"/>
    <property type="evidence" value="ECO:0007669"/>
    <property type="project" value="InterPro"/>
</dbReference>
<evidence type="ECO:0000256" key="2">
    <source>
        <dbReference type="PIRSR" id="PIRSR602401-1"/>
    </source>
</evidence>
<feature type="binding site" description="axial binding residue" evidence="2">
    <location>
        <position position="717"/>
    </location>
    <ligand>
        <name>heme</name>
        <dbReference type="ChEBI" id="CHEBI:30413"/>
    </ligand>
    <ligandPart>
        <name>Fe</name>
        <dbReference type="ChEBI" id="CHEBI:18248"/>
    </ligandPart>
</feature>
<dbReference type="InterPro" id="IPR036396">
    <property type="entry name" value="Cyt_P450_sf"/>
</dbReference>
<evidence type="ECO:0000256" key="3">
    <source>
        <dbReference type="SAM" id="MobiDB-lite"/>
    </source>
</evidence>
<evidence type="ECO:0008006" key="7">
    <source>
        <dbReference type="Google" id="ProtNLM"/>
    </source>
</evidence>
<dbReference type="Pfam" id="PF00067">
    <property type="entry name" value="p450"/>
    <property type="match status" value="1"/>
</dbReference>
<keyword evidence="2" id="KW-0408">Iron</keyword>
<evidence type="ECO:0000256" key="1">
    <source>
        <dbReference type="ARBA" id="ARBA00010617"/>
    </source>
</evidence>
<evidence type="ECO:0000313" key="5">
    <source>
        <dbReference type="EMBL" id="KXZ55784.1"/>
    </source>
</evidence>
<dbReference type="PRINTS" id="PR00385">
    <property type="entry name" value="P450"/>
</dbReference>
<dbReference type="SUPFAM" id="SSF48264">
    <property type="entry name" value="Cytochrome P450"/>
    <property type="match status" value="1"/>
</dbReference>
<dbReference type="GO" id="GO:0005506">
    <property type="term" value="F:iron ion binding"/>
    <property type="evidence" value="ECO:0007669"/>
    <property type="project" value="InterPro"/>
</dbReference>
<dbReference type="PANTHER" id="PTHR24291:SF171">
    <property type="entry name" value="PROTEIN LUTEIN DEFICIENT 5, CHLOROPLASTIC"/>
    <property type="match status" value="1"/>
</dbReference>
<keyword evidence="6" id="KW-1185">Reference proteome</keyword>
<dbReference type="AlphaFoldDB" id="A0A150H162"/>
<feature type="transmembrane region" description="Helical" evidence="4">
    <location>
        <begin position="93"/>
        <end position="119"/>
    </location>
</feature>
<name>A0A150H162_GONPE</name>
<dbReference type="PANTHER" id="PTHR24291">
    <property type="entry name" value="CYTOCHROME P450 FAMILY 4"/>
    <property type="match status" value="1"/>
</dbReference>
<comment type="cofactor">
    <cofactor evidence="2">
        <name>heme</name>
        <dbReference type="ChEBI" id="CHEBI:30413"/>
    </cofactor>
</comment>
<dbReference type="GO" id="GO:0010291">
    <property type="term" value="F:beta-carotene 3-hydroxylase activity"/>
    <property type="evidence" value="ECO:0007669"/>
    <property type="project" value="TreeGrafter"/>
</dbReference>
<keyword evidence="4" id="KW-0472">Membrane</keyword>
<keyword evidence="2" id="KW-0349">Heme</keyword>
<gene>
    <name evidence="5" type="ORF">GPECTOR_2g1334</name>
</gene>
<comment type="similarity">
    <text evidence="1">Belongs to the cytochrome P450 family.</text>
</comment>
<dbReference type="STRING" id="33097.A0A150H162"/>
<dbReference type="GO" id="GO:0016123">
    <property type="term" value="P:xanthophyll biosynthetic process"/>
    <property type="evidence" value="ECO:0007669"/>
    <property type="project" value="TreeGrafter"/>
</dbReference>
<keyword evidence="4" id="KW-1133">Transmembrane helix</keyword>
<accession>A0A150H162</accession>
<sequence>MASMVAWVVHSEAARRSTHDVVGGFGLRLRREPWPLGAMPLFGAVALPALVALLAAAGARARIQARVVAGGPPFPGGAAQATRYFGGGGGAAVVVWLVHGWLVGLLAGTAVWAAGMAWLHAASRAVKPQFAAAAARLLADGPSDGGGSSAAAAAALSGAATAAAPITSSLSGWTRARWGPDFPGPGCYYLGGDTCCCNVVGGVMAAEPHAASARAHLVSALAALAVFAPPQQQDAPPSAASDAAAAAAGASASGAAKASPAARSSWGPLAWLQGRGRLADQSSDIPEVSVDLGSAVREPIFQLLYRLYGQYGALFRMKLGPKTFLVVSDPAAVKQILVGSVDSFSKGILAEILEFVMGQGLLAADGAHWIARRRVVAPALHRGFVASQVALFGRAVSHGLPQLEAAAAARGSVEMESFFSRLSLDVVGKAVFDYEFDSLTHDDPTIQWGGMRVERVSVAVYAVLREAEARSTAPLPYWKLPGSRLLVPRLRQSDAALAVLNDTLDRLVAKCKQMVDAAPQDSSAAAPSSNSSSDSAAASSSASVLEFLLASGGEDLSSRQLRDDLMTLLIAGHETTAAALTWALHLLAGHPQAAERLRQEVDSVLGDRLPTPEDLPQLRYTTRVVHEALRLYPQPPVLIRRAVQDVTLGGGEGRPGVVVPAGTDLFISVWNLHRSPALWEQPEEFKPERFGPLDGPAPTEATTDFRYLPFGGGRRRCVGDVFAISEAVVALAVLLRRFEFAPDPSKPPVGLTTGATIHTSAGLHMLVTRRDTSRLPPPPPRGVTAGNGAGGGAGCPHAAAAAAAAASAAAASSASGTAGAPAA</sequence>
<feature type="transmembrane region" description="Helical" evidence="4">
    <location>
        <begin position="34"/>
        <end position="56"/>
    </location>
</feature>
<dbReference type="GO" id="GO:0020037">
    <property type="term" value="F:heme binding"/>
    <property type="evidence" value="ECO:0007669"/>
    <property type="project" value="InterPro"/>
</dbReference>
<dbReference type="InterPro" id="IPR001128">
    <property type="entry name" value="Cyt_P450"/>
</dbReference>
<evidence type="ECO:0000313" key="6">
    <source>
        <dbReference type="Proteomes" id="UP000075714"/>
    </source>
</evidence>